<dbReference type="OrthoDB" id="39703at2"/>
<evidence type="ECO:0000313" key="3">
    <source>
        <dbReference type="Proteomes" id="UP000297025"/>
    </source>
</evidence>
<keyword evidence="1" id="KW-0732">Signal</keyword>
<accession>A0A4P7UI94</accession>
<dbReference type="AlphaFoldDB" id="A0A4P7UI94"/>
<feature type="chain" id="PRO_5020603785" description="Bacterial Ig-like domain-containing protein" evidence="1">
    <location>
        <begin position="33"/>
        <end position="570"/>
    </location>
</feature>
<dbReference type="Proteomes" id="UP000297025">
    <property type="component" value="Chromosome"/>
</dbReference>
<evidence type="ECO:0000313" key="2">
    <source>
        <dbReference type="EMBL" id="QCC78279.1"/>
    </source>
</evidence>
<dbReference type="PANTHER" id="PTHR36842:SF1">
    <property type="entry name" value="PROTEIN TOLB"/>
    <property type="match status" value="1"/>
</dbReference>
<organism evidence="2 3">
    <name type="scientific">Nocardioides daphniae</name>
    <dbReference type="NCBI Taxonomy" id="402297"/>
    <lineage>
        <taxon>Bacteria</taxon>
        <taxon>Bacillati</taxon>
        <taxon>Actinomycetota</taxon>
        <taxon>Actinomycetes</taxon>
        <taxon>Propionibacteriales</taxon>
        <taxon>Nocardioidaceae</taxon>
        <taxon>Nocardioides</taxon>
    </lineage>
</organism>
<reference evidence="2 3" key="1">
    <citation type="journal article" date="2008" name="Int. J. Syst. Evol. Microbiol.">
        <title>Nocardioides daphniae sp. nov., isolated from Daphnia cucullata (Crustacea: Cladocera).</title>
        <authorList>
            <person name="Toth E.M."/>
            <person name="Keki Z."/>
            <person name="Homonnay Z.G."/>
            <person name="Borsodi A.K."/>
            <person name="Marialigeti K."/>
            <person name="Schumann P."/>
        </authorList>
    </citation>
    <scope>NUCLEOTIDE SEQUENCE [LARGE SCALE GENOMIC DNA]</scope>
    <source>
        <strain evidence="2 3">JCM 16608</strain>
    </source>
</reference>
<proteinExistence type="predicted"/>
<dbReference type="InterPro" id="IPR011042">
    <property type="entry name" value="6-blade_b-propeller_TolB-like"/>
</dbReference>
<dbReference type="SUPFAM" id="SSF82171">
    <property type="entry name" value="DPP6 N-terminal domain-like"/>
    <property type="match status" value="1"/>
</dbReference>
<dbReference type="EMBL" id="CP038462">
    <property type="protein sequence ID" value="QCC78279.1"/>
    <property type="molecule type" value="Genomic_DNA"/>
</dbReference>
<dbReference type="RefSeq" id="WP_135833316.1">
    <property type="nucleotide sequence ID" value="NZ_CP038462.1"/>
</dbReference>
<gene>
    <name evidence="2" type="ORF">E2C04_15755</name>
</gene>
<dbReference type="Gene3D" id="2.120.10.30">
    <property type="entry name" value="TolB, C-terminal domain"/>
    <property type="match status" value="1"/>
</dbReference>
<sequence>MQISSRRARARSIVVVGALLASPLVATGSAHADDPAPVEVVPPDGVDLGGTPAGFDLSADGRWVVHTGRKGAAYGIHLVDRTTGSSSPVLSGGTPVGQLSVSADGRRIAYVLGDVGAAYDGDAQVRLLDRTAGTDTLVSATPGGAAGNGVSYEPQISDDGSAVAFTSRATNLVSGTSGPGSDVVVREVGSGASELVSAGGATAGAWAPTISGDGDRVAFVTDAAVPGDDDTSLDVAVRTRSTDTLALVSAGAGTANATAPAISADGGSVAHLVAEGSSPELVHSGIHVTRLESGATERAGVDVDGVLRSPGVAPVLSHDGRFVLFTAVALGRGKHAIETFVRDLGLGTTHWVSTASQPGAFYIAGSAISGDGRFVAYSSFATDGTRRWVADLGEPTAVAAPRNTTLPAVSRGRAPKGPSYALTVRPGTWSDAAGVTTSHQWLRDGRPIAGATGTSYVVRRADLGRRIAVRETVGRAWGEPEQATSTATRVTRASSQLRATAAPTKVGRPVVLRVRVTHGLGVRPQGKVVVRWGKRSRGVRVDADGRMTLRVRGLRSGRHTVRVSFSRRPS</sequence>
<evidence type="ECO:0008006" key="4">
    <source>
        <dbReference type="Google" id="ProtNLM"/>
    </source>
</evidence>
<dbReference type="Gene3D" id="2.60.40.2700">
    <property type="match status" value="1"/>
</dbReference>
<feature type="signal peptide" evidence="1">
    <location>
        <begin position="1"/>
        <end position="32"/>
    </location>
</feature>
<dbReference type="PANTHER" id="PTHR36842">
    <property type="entry name" value="PROTEIN TOLB HOMOLOG"/>
    <property type="match status" value="1"/>
</dbReference>
<evidence type="ECO:0000256" key="1">
    <source>
        <dbReference type="SAM" id="SignalP"/>
    </source>
</evidence>
<name>A0A4P7UI94_9ACTN</name>
<dbReference type="KEGG" id="ndp:E2C04_15755"/>
<protein>
    <recommendedName>
        <fullName evidence="4">Bacterial Ig-like domain-containing protein</fullName>
    </recommendedName>
</protein>